<accession>A0ABQ6QZK4</accession>
<comment type="caution">
    <text evidence="2">The sequence shown here is derived from an EMBL/GenBank/DDBJ whole genome shotgun (WGS) entry which is preliminary data.</text>
</comment>
<evidence type="ECO:0000313" key="3">
    <source>
        <dbReference type="Proteomes" id="UP001342631"/>
    </source>
</evidence>
<organism evidence="2 3">
    <name type="scientific">Corallococcus caeni</name>
    <dbReference type="NCBI Taxonomy" id="3082388"/>
    <lineage>
        <taxon>Bacteria</taxon>
        <taxon>Pseudomonadati</taxon>
        <taxon>Myxococcota</taxon>
        <taxon>Myxococcia</taxon>
        <taxon>Myxococcales</taxon>
        <taxon>Cystobacterineae</taxon>
        <taxon>Myxococcaceae</taxon>
        <taxon>Corallococcus</taxon>
    </lineage>
</organism>
<feature type="transmembrane region" description="Helical" evidence="1">
    <location>
        <begin position="239"/>
        <end position="266"/>
    </location>
</feature>
<keyword evidence="1" id="KW-0812">Transmembrane</keyword>
<dbReference type="RefSeq" id="WP_338280479.1">
    <property type="nucleotide sequence ID" value="NZ_BTTX01000006.1"/>
</dbReference>
<evidence type="ECO:0008006" key="4">
    <source>
        <dbReference type="Google" id="ProtNLM"/>
    </source>
</evidence>
<name>A0ABQ6QZK4_9BACT</name>
<dbReference type="Proteomes" id="UP001342631">
    <property type="component" value="Unassembled WGS sequence"/>
</dbReference>
<evidence type="ECO:0000256" key="1">
    <source>
        <dbReference type="SAM" id="Phobius"/>
    </source>
</evidence>
<protein>
    <recommendedName>
        <fullName evidence="4">Glycosyltransferase RgtA/B/C/D-like domain-containing protein</fullName>
    </recommendedName>
</protein>
<keyword evidence="1" id="KW-1133">Transmembrane helix</keyword>
<feature type="transmembrane region" description="Helical" evidence="1">
    <location>
        <begin position="373"/>
        <end position="394"/>
    </location>
</feature>
<feature type="transmembrane region" description="Helical" evidence="1">
    <location>
        <begin position="278"/>
        <end position="296"/>
    </location>
</feature>
<sequence>MDPGRAGAWRLALALCVALALWPLFKYQLGPDRELRLRFPTVGWPVTGSVTFQRGMHPPKARELSPEDVSPVTGDGIPEGQQELRIPLPRDARAAQLRLQGVPATLTQVTWVSQRSPPLWGDAHPAQPFTQEGFEGGVHVRVPRLSPGLWALERVDLYQVLLTWGLLWLALETRWGRGRVADFGRRRWGWAKYALGPLLTWGLTWALFFPGLVSYDPMAQWEQVLTGQYVDWHPAFHTWWMGVLTAPTGSLGGMTGLQVVMFAVLLGKVLEELEHWRVPAWARWGTAAWLALSPAVGLNVIAVWKDTAFAQMCLASVLLLLRAERTGRLGVGGAVKLGLCVASLCLLRHNGPLVGLPLLAVGLWRYGDGRARATFAAVAVGVTVFVRGPMYVWMDVQPTPPMLPQVWVIHRLALAARAPDLLPEDAKLLEQIMPLADWRERYDCDNVGRLIFGSSPLLGHQERLVGRGVGLAGVLWRFARAHPQQLLAHQLCVSRYTWALTSNLYVGPFNGGGRAVDPNRMGVRTRTWQARWQARYEDFILRTYYSEGVWRVAVWQPGPSLYLLVAGVLVALRRQRGLSPPWILLAPLLNALSWLLVTPNPDLRFVQSTVLLAPVALALALAPRRVRAEAAARPLPEDAPPMPVPRESAA</sequence>
<keyword evidence="1" id="KW-0472">Membrane</keyword>
<dbReference type="EMBL" id="BTTX01000006">
    <property type="protein sequence ID" value="GMU09475.1"/>
    <property type="molecule type" value="Genomic_DNA"/>
</dbReference>
<keyword evidence="3" id="KW-1185">Reference proteome</keyword>
<proteinExistence type="predicted"/>
<reference evidence="2 3" key="1">
    <citation type="journal article" date="2024" name="Arch. Microbiol.">
        <title>Corallococcus caeni sp. nov., a novel myxobacterium isolated from activated sludge.</title>
        <authorList>
            <person name="Tomita S."/>
            <person name="Nakai R."/>
            <person name="Kuroda K."/>
            <person name="Kurashita H."/>
            <person name="Hatamoto M."/>
            <person name="Yamaguchi T."/>
            <person name="Narihiro T."/>
        </authorList>
    </citation>
    <scope>NUCLEOTIDE SEQUENCE [LARGE SCALE GENOMIC DNA]</scope>
    <source>
        <strain evidence="2 3">NO1</strain>
    </source>
</reference>
<gene>
    <name evidence="2" type="ORF">ASNO1_57290</name>
</gene>
<feature type="transmembrane region" description="Helical" evidence="1">
    <location>
        <begin position="193"/>
        <end position="213"/>
    </location>
</feature>
<evidence type="ECO:0000313" key="2">
    <source>
        <dbReference type="EMBL" id="GMU09475.1"/>
    </source>
</evidence>